<dbReference type="GO" id="GO:0016705">
    <property type="term" value="F:oxidoreductase activity, acting on paired donors, with incorporation or reduction of molecular oxygen"/>
    <property type="evidence" value="ECO:0007669"/>
    <property type="project" value="InterPro"/>
</dbReference>
<feature type="signal peptide" evidence="9">
    <location>
        <begin position="1"/>
        <end position="22"/>
    </location>
</feature>
<dbReference type="InterPro" id="IPR001128">
    <property type="entry name" value="Cyt_P450"/>
</dbReference>
<dbReference type="SUPFAM" id="SSF48264">
    <property type="entry name" value="Cytochrome P450"/>
    <property type="match status" value="1"/>
</dbReference>
<dbReference type="GO" id="GO:0020037">
    <property type="term" value="F:heme binding"/>
    <property type="evidence" value="ECO:0007669"/>
    <property type="project" value="InterPro"/>
</dbReference>
<dbReference type="OrthoDB" id="1470350at2759"/>
<dbReference type="AlphaFoldDB" id="A0A397UJH1"/>
<dbReference type="InterPro" id="IPR050196">
    <property type="entry name" value="Cytochrome_P450_Monoox"/>
</dbReference>
<dbReference type="InterPro" id="IPR002401">
    <property type="entry name" value="Cyt_P450_E_grp-I"/>
</dbReference>
<reference evidence="10 11" key="1">
    <citation type="submission" date="2018-06" db="EMBL/GenBank/DDBJ databases">
        <title>Comparative genomics reveals the genomic features of Rhizophagus irregularis, R. cerebriforme, R. diaphanum and Gigaspora rosea, and their symbiotic lifestyle signature.</title>
        <authorList>
            <person name="Morin E."/>
            <person name="San Clemente H."/>
            <person name="Chen E.C.H."/>
            <person name="De La Providencia I."/>
            <person name="Hainaut M."/>
            <person name="Kuo A."/>
            <person name="Kohler A."/>
            <person name="Murat C."/>
            <person name="Tang N."/>
            <person name="Roy S."/>
            <person name="Loubradou J."/>
            <person name="Henrissat B."/>
            <person name="Grigoriev I.V."/>
            <person name="Corradi N."/>
            <person name="Roux C."/>
            <person name="Martin F.M."/>
        </authorList>
    </citation>
    <scope>NUCLEOTIDE SEQUENCE [LARGE SCALE GENOMIC DNA]</scope>
    <source>
        <strain evidence="10 11">DAOM 194757</strain>
    </source>
</reference>
<dbReference type="PANTHER" id="PTHR24291:SF50">
    <property type="entry name" value="BIFUNCTIONAL ALBAFLAVENONE MONOOXYGENASE_TERPENE SYNTHASE"/>
    <property type="match status" value="1"/>
</dbReference>
<gene>
    <name evidence="10" type="ORF">C2G38_2251497</name>
</gene>
<dbReference type="PRINTS" id="PR00385">
    <property type="entry name" value="P450"/>
</dbReference>
<dbReference type="Gene3D" id="1.10.630.10">
    <property type="entry name" value="Cytochrome P450"/>
    <property type="match status" value="1"/>
</dbReference>
<evidence type="ECO:0000256" key="1">
    <source>
        <dbReference type="ARBA" id="ARBA00010617"/>
    </source>
</evidence>
<proteinExistence type="inferred from homology"/>
<comment type="cofactor">
    <cofactor evidence="7">
        <name>heme</name>
        <dbReference type="ChEBI" id="CHEBI:30413"/>
    </cofactor>
</comment>
<dbReference type="Proteomes" id="UP000266673">
    <property type="component" value="Unassembled WGS sequence"/>
</dbReference>
<dbReference type="PROSITE" id="PS00086">
    <property type="entry name" value="CYTOCHROME_P450"/>
    <property type="match status" value="1"/>
</dbReference>
<dbReference type="EMBL" id="QKWP01001396">
    <property type="protein sequence ID" value="RIB09267.1"/>
    <property type="molecule type" value="Genomic_DNA"/>
</dbReference>
<feature type="chain" id="PRO_5017335593" evidence="9">
    <location>
        <begin position="23"/>
        <end position="478"/>
    </location>
</feature>
<evidence type="ECO:0000313" key="11">
    <source>
        <dbReference type="Proteomes" id="UP000266673"/>
    </source>
</evidence>
<evidence type="ECO:0000256" key="8">
    <source>
        <dbReference type="RuleBase" id="RU000461"/>
    </source>
</evidence>
<evidence type="ECO:0000256" key="5">
    <source>
        <dbReference type="ARBA" id="ARBA00023004"/>
    </source>
</evidence>
<name>A0A397UJH1_9GLOM</name>
<keyword evidence="2 7" id="KW-0349">Heme</keyword>
<dbReference type="GO" id="GO:0005506">
    <property type="term" value="F:iron ion binding"/>
    <property type="evidence" value="ECO:0007669"/>
    <property type="project" value="InterPro"/>
</dbReference>
<evidence type="ECO:0000256" key="9">
    <source>
        <dbReference type="SAM" id="SignalP"/>
    </source>
</evidence>
<comment type="caution">
    <text evidence="10">The sequence shown here is derived from an EMBL/GenBank/DDBJ whole genome shotgun (WGS) entry which is preliminary data.</text>
</comment>
<dbReference type="InterPro" id="IPR017972">
    <property type="entry name" value="Cyt_P450_CS"/>
</dbReference>
<evidence type="ECO:0000256" key="3">
    <source>
        <dbReference type="ARBA" id="ARBA00022723"/>
    </source>
</evidence>
<dbReference type="PANTHER" id="PTHR24291">
    <property type="entry name" value="CYTOCHROME P450 FAMILY 4"/>
    <property type="match status" value="1"/>
</dbReference>
<evidence type="ECO:0000256" key="7">
    <source>
        <dbReference type="PIRSR" id="PIRSR602401-1"/>
    </source>
</evidence>
<dbReference type="GO" id="GO:0004497">
    <property type="term" value="F:monooxygenase activity"/>
    <property type="evidence" value="ECO:0007669"/>
    <property type="project" value="UniProtKB-KW"/>
</dbReference>
<keyword evidence="6 8" id="KW-0503">Monooxygenase</keyword>
<evidence type="ECO:0000256" key="4">
    <source>
        <dbReference type="ARBA" id="ARBA00023002"/>
    </source>
</evidence>
<dbReference type="InterPro" id="IPR036396">
    <property type="entry name" value="Cyt_P450_sf"/>
</dbReference>
<keyword evidence="3 7" id="KW-0479">Metal-binding</keyword>
<evidence type="ECO:0000256" key="2">
    <source>
        <dbReference type="ARBA" id="ARBA00022617"/>
    </source>
</evidence>
<dbReference type="PRINTS" id="PR00463">
    <property type="entry name" value="EP450I"/>
</dbReference>
<sequence length="478" mass="55260">MIFWTFLIIIAILQITHYKINSKTPDAFKNIHTITLFNRIFMIITKQGYDKLYFSHKQYFEKDGIVKQRIRGKWYCLVTDPAIAKELLLKPDVYPKMSIEKLFPNSLFAEYLGTNVAFSNGDVWKRHRRVCNSAFKSLPLHLFAETGLKMINTLETIDNKPVEIKNFMQRYAFDVLGKVAFGFDFNSIGNPNSVYITAFDEVQKTIFNPLSLIFPIDRVPIIRQQRLKKVNKLNNIFNEIINEKYKALAAGKSQGDLLENMLNACDNQMLSDSELRYNLALFMLAGHETSAIALATTLYLLSTYKNVQEKAREEVLRILGDDLIPSADQHRSLKYLNMIIQENLRLYPPAPALIFRELTENIKIKDTVIPAGTPIELFLYGIHHSPKLWNNPEEFLPERFEKNDYADSENYSWLAFGAGTRTCLGNNFSLIEQRIALCLLLRKYEISLAPNSIHKNGLKIHTQMLLPYPLDLIFKRKD</sequence>
<dbReference type="Pfam" id="PF00067">
    <property type="entry name" value="p450"/>
    <property type="match status" value="1"/>
</dbReference>
<feature type="binding site" description="axial binding residue" evidence="7">
    <location>
        <position position="423"/>
    </location>
    <ligand>
        <name>heme</name>
        <dbReference type="ChEBI" id="CHEBI:30413"/>
    </ligand>
    <ligandPart>
        <name>Fe</name>
        <dbReference type="ChEBI" id="CHEBI:18248"/>
    </ligandPart>
</feature>
<dbReference type="STRING" id="44941.A0A397UJH1"/>
<protein>
    <submittedName>
        <fullName evidence="10">Cytochrome P450</fullName>
    </submittedName>
</protein>
<keyword evidence="4 8" id="KW-0560">Oxidoreductase</keyword>
<keyword evidence="5 7" id="KW-0408">Iron</keyword>
<evidence type="ECO:0000256" key="6">
    <source>
        <dbReference type="ARBA" id="ARBA00023033"/>
    </source>
</evidence>
<comment type="similarity">
    <text evidence="1 8">Belongs to the cytochrome P450 family.</text>
</comment>
<accession>A0A397UJH1</accession>
<keyword evidence="9" id="KW-0732">Signal</keyword>
<keyword evidence="11" id="KW-1185">Reference proteome</keyword>
<organism evidence="10 11">
    <name type="scientific">Gigaspora rosea</name>
    <dbReference type="NCBI Taxonomy" id="44941"/>
    <lineage>
        <taxon>Eukaryota</taxon>
        <taxon>Fungi</taxon>
        <taxon>Fungi incertae sedis</taxon>
        <taxon>Mucoromycota</taxon>
        <taxon>Glomeromycotina</taxon>
        <taxon>Glomeromycetes</taxon>
        <taxon>Diversisporales</taxon>
        <taxon>Gigasporaceae</taxon>
        <taxon>Gigaspora</taxon>
    </lineage>
</organism>
<evidence type="ECO:0000313" key="10">
    <source>
        <dbReference type="EMBL" id="RIB09267.1"/>
    </source>
</evidence>